<dbReference type="SMART" id="SM00825">
    <property type="entry name" value="PKS_KS"/>
    <property type="match status" value="2"/>
</dbReference>
<feature type="region of interest" description="N-terminal hotdog fold" evidence="8">
    <location>
        <begin position="1033"/>
        <end position="1158"/>
    </location>
</feature>
<dbReference type="InterPro" id="IPR036291">
    <property type="entry name" value="NAD(P)-bd_dom_sf"/>
</dbReference>
<dbReference type="SUPFAM" id="SSF47336">
    <property type="entry name" value="ACP-like"/>
    <property type="match status" value="3"/>
</dbReference>
<dbReference type="InterPro" id="IPR020806">
    <property type="entry name" value="PKS_PP-bd"/>
</dbReference>
<dbReference type="InterPro" id="IPR014030">
    <property type="entry name" value="Ketoacyl_synth_N"/>
</dbReference>
<dbReference type="FunFam" id="3.40.47.10:FF:000019">
    <property type="entry name" value="Polyketide synthase type I"/>
    <property type="match status" value="2"/>
</dbReference>
<dbReference type="PROSITE" id="PS52004">
    <property type="entry name" value="KS3_2"/>
    <property type="match status" value="2"/>
</dbReference>
<dbReference type="Pfam" id="PF21089">
    <property type="entry name" value="PKS_DH_N"/>
    <property type="match status" value="2"/>
</dbReference>
<dbReference type="InterPro" id="IPR036736">
    <property type="entry name" value="ACP-like_sf"/>
</dbReference>
<dbReference type="InterPro" id="IPR016035">
    <property type="entry name" value="Acyl_Trfase/lysoPLipase"/>
</dbReference>
<gene>
    <name evidence="13" type="ORF">GCM10017667_03080</name>
</gene>
<dbReference type="Gene3D" id="3.40.366.10">
    <property type="entry name" value="Malonyl-Coenzyme A Acyl Carrier Protein, domain 2"/>
    <property type="match status" value="2"/>
</dbReference>
<dbReference type="Pfam" id="PF22953">
    <property type="entry name" value="SpnB_Rossmann"/>
    <property type="match status" value="1"/>
</dbReference>
<dbReference type="InterPro" id="IPR014043">
    <property type="entry name" value="Acyl_transferase_dom"/>
</dbReference>
<keyword evidence="3" id="KW-0597">Phosphoprotein</keyword>
<dbReference type="PROSITE" id="PS00606">
    <property type="entry name" value="KS3_1"/>
    <property type="match status" value="1"/>
</dbReference>
<dbReference type="Gene3D" id="1.10.1200.10">
    <property type="entry name" value="ACP-like"/>
    <property type="match status" value="3"/>
</dbReference>
<dbReference type="SMART" id="SM00827">
    <property type="entry name" value="PKS_AT"/>
    <property type="match status" value="2"/>
</dbReference>
<dbReference type="GO" id="GO:0004315">
    <property type="term" value="F:3-oxoacyl-[acyl-carrier-protein] synthase activity"/>
    <property type="evidence" value="ECO:0007669"/>
    <property type="project" value="InterPro"/>
</dbReference>
<reference evidence="13" key="2">
    <citation type="submission" date="2020-09" db="EMBL/GenBank/DDBJ databases">
        <authorList>
            <person name="Sun Q."/>
            <person name="Ohkuma M."/>
        </authorList>
    </citation>
    <scope>NUCLEOTIDE SEQUENCE</scope>
    <source>
        <strain evidence="13">JCM 4122</strain>
    </source>
</reference>
<accession>A0A919EHJ0</accession>
<dbReference type="CDD" id="cd00833">
    <property type="entry name" value="PKS"/>
    <property type="match status" value="2"/>
</dbReference>
<feature type="domain" description="PKS/mFAS DH" evidence="12">
    <location>
        <begin position="1033"/>
        <end position="1315"/>
    </location>
</feature>
<dbReference type="PANTHER" id="PTHR43775:SF51">
    <property type="entry name" value="INACTIVE PHENOLPHTHIOCEROL SYNTHESIS POLYKETIDE SYNTHASE TYPE I PKS1-RELATED"/>
    <property type="match status" value="1"/>
</dbReference>
<evidence type="ECO:0000256" key="3">
    <source>
        <dbReference type="ARBA" id="ARBA00022553"/>
    </source>
</evidence>
<evidence type="ECO:0000259" key="10">
    <source>
        <dbReference type="PROSITE" id="PS50075"/>
    </source>
</evidence>
<keyword evidence="2" id="KW-0596">Phosphopantetheine</keyword>
<evidence type="ECO:0000256" key="5">
    <source>
        <dbReference type="ARBA" id="ARBA00023194"/>
    </source>
</evidence>
<feature type="domain" description="Carrier" evidence="10">
    <location>
        <begin position="37"/>
        <end position="114"/>
    </location>
</feature>
<dbReference type="InterPro" id="IPR020807">
    <property type="entry name" value="PKS_DH"/>
</dbReference>
<feature type="domain" description="Ketosynthase family 3 (KS3)" evidence="11">
    <location>
        <begin position="1841"/>
        <end position="2269"/>
    </location>
</feature>
<dbReference type="InterPro" id="IPR016036">
    <property type="entry name" value="Malonyl_transacylase_ACP-bd"/>
</dbReference>
<dbReference type="Pfam" id="PF16197">
    <property type="entry name" value="KAsynt_C_assoc"/>
    <property type="match status" value="2"/>
</dbReference>
<dbReference type="SMART" id="SM00822">
    <property type="entry name" value="PKS_KR"/>
    <property type="match status" value="2"/>
</dbReference>
<dbReference type="SMART" id="SM00823">
    <property type="entry name" value="PKS_PP"/>
    <property type="match status" value="3"/>
</dbReference>
<dbReference type="Pfam" id="PF14765">
    <property type="entry name" value="PS-DH"/>
    <property type="match status" value="2"/>
</dbReference>
<dbReference type="RefSeq" id="WP_190040591.1">
    <property type="nucleotide sequence ID" value="NZ_BNBE01000001.1"/>
</dbReference>
<evidence type="ECO:0000313" key="13">
    <source>
        <dbReference type="EMBL" id="GHF79014.1"/>
    </source>
</evidence>
<dbReference type="Gene3D" id="3.40.50.720">
    <property type="entry name" value="NAD(P)-binding Rossmann-like Domain"/>
    <property type="match status" value="2"/>
</dbReference>
<dbReference type="Gene3D" id="3.10.129.110">
    <property type="entry name" value="Polyketide synthase dehydratase"/>
    <property type="match status" value="2"/>
</dbReference>
<dbReference type="GO" id="GO:0004312">
    <property type="term" value="F:fatty acid synthase activity"/>
    <property type="evidence" value="ECO:0007669"/>
    <property type="project" value="TreeGrafter"/>
</dbReference>
<keyword evidence="6" id="KW-0511">Multifunctional enzyme</keyword>
<feature type="region of interest" description="Disordered" evidence="9">
    <location>
        <begin position="3600"/>
        <end position="3629"/>
    </location>
</feature>
<dbReference type="PROSITE" id="PS52019">
    <property type="entry name" value="PKS_MFAS_DH"/>
    <property type="match status" value="2"/>
</dbReference>
<dbReference type="GO" id="GO:0031177">
    <property type="term" value="F:phosphopantetheine binding"/>
    <property type="evidence" value="ECO:0007669"/>
    <property type="project" value="InterPro"/>
</dbReference>
<reference evidence="13" key="1">
    <citation type="journal article" date="2014" name="Int. J. Syst. Evol. Microbiol.">
        <title>Complete genome sequence of Corynebacterium casei LMG S-19264T (=DSM 44701T), isolated from a smear-ripened cheese.</title>
        <authorList>
            <consortium name="US DOE Joint Genome Institute (JGI-PGF)"/>
            <person name="Walter F."/>
            <person name="Albersmeier A."/>
            <person name="Kalinowski J."/>
            <person name="Ruckert C."/>
        </authorList>
    </citation>
    <scope>NUCLEOTIDE SEQUENCE</scope>
    <source>
        <strain evidence="13">JCM 4122</strain>
    </source>
</reference>
<feature type="active site" description="Proton donor; for dehydratase activity" evidence="8">
    <location>
        <position position="1232"/>
    </location>
</feature>
<dbReference type="InterPro" id="IPR042104">
    <property type="entry name" value="PKS_dehydratase_sf"/>
</dbReference>
<dbReference type="PROSITE" id="PS50075">
    <property type="entry name" value="CARRIER"/>
    <property type="match status" value="3"/>
</dbReference>
<feature type="domain" description="PKS/mFAS DH" evidence="12">
    <location>
        <begin position="2730"/>
        <end position="3007"/>
    </location>
</feature>
<feature type="domain" description="Carrier" evidence="10">
    <location>
        <begin position="1747"/>
        <end position="1822"/>
    </location>
</feature>
<dbReference type="InterPro" id="IPR009081">
    <property type="entry name" value="PP-bd_ACP"/>
</dbReference>
<comment type="caution">
    <text evidence="13">The sequence shown here is derived from an EMBL/GenBank/DDBJ whole genome shotgun (WGS) entry which is preliminary data.</text>
</comment>
<dbReference type="Gene3D" id="3.40.47.10">
    <property type="match status" value="2"/>
</dbReference>
<feature type="domain" description="Ketosynthase family 3 (KS3)" evidence="11">
    <location>
        <begin position="131"/>
        <end position="558"/>
    </location>
</feature>
<feature type="active site" description="Proton acceptor; for dehydratase activity" evidence="8">
    <location>
        <position position="2762"/>
    </location>
</feature>
<name>A0A919EHJ0_STRFL</name>
<dbReference type="GO" id="GO:0033068">
    <property type="term" value="P:macrolide biosynthetic process"/>
    <property type="evidence" value="ECO:0007669"/>
    <property type="project" value="UniProtKB-ARBA"/>
</dbReference>
<dbReference type="Pfam" id="PF00550">
    <property type="entry name" value="PP-binding"/>
    <property type="match status" value="3"/>
</dbReference>
<evidence type="ECO:0000256" key="8">
    <source>
        <dbReference type="PROSITE-ProRule" id="PRU01363"/>
    </source>
</evidence>
<dbReference type="InterPro" id="IPR057326">
    <property type="entry name" value="KR_dom"/>
</dbReference>
<keyword evidence="14" id="KW-1185">Reference proteome</keyword>
<dbReference type="InterPro" id="IPR020841">
    <property type="entry name" value="PKS_Beta-ketoAc_synthase_dom"/>
</dbReference>
<evidence type="ECO:0000256" key="4">
    <source>
        <dbReference type="ARBA" id="ARBA00022679"/>
    </source>
</evidence>
<dbReference type="CDD" id="cd08956">
    <property type="entry name" value="KR_3_FAS_SDR_x"/>
    <property type="match status" value="2"/>
</dbReference>
<dbReference type="PROSITE" id="PS00012">
    <property type="entry name" value="PHOSPHOPANTETHEINE"/>
    <property type="match status" value="2"/>
</dbReference>
<dbReference type="Gene3D" id="3.30.70.3290">
    <property type="match status" value="2"/>
</dbReference>
<evidence type="ECO:0000259" key="11">
    <source>
        <dbReference type="PROSITE" id="PS52004"/>
    </source>
</evidence>
<feature type="region of interest" description="Disordered" evidence="9">
    <location>
        <begin position="1"/>
        <end position="20"/>
    </location>
</feature>
<dbReference type="SUPFAM" id="SSF53901">
    <property type="entry name" value="Thiolase-like"/>
    <property type="match status" value="2"/>
</dbReference>
<dbReference type="InterPro" id="IPR049551">
    <property type="entry name" value="PKS_DH_C"/>
</dbReference>
<dbReference type="Pfam" id="PF00109">
    <property type="entry name" value="ketoacyl-synt"/>
    <property type="match status" value="2"/>
</dbReference>
<dbReference type="FunFam" id="1.10.1200.10:FF:000007">
    <property type="entry name" value="Probable polyketide synthase pks17"/>
    <property type="match status" value="2"/>
</dbReference>
<dbReference type="InterPro" id="IPR050091">
    <property type="entry name" value="PKS_NRPS_Biosynth_Enz"/>
</dbReference>
<dbReference type="PANTHER" id="PTHR43775">
    <property type="entry name" value="FATTY ACID SYNTHASE"/>
    <property type="match status" value="1"/>
</dbReference>
<keyword evidence="5" id="KW-0045">Antibiotic biosynthesis</keyword>
<evidence type="ECO:0000256" key="6">
    <source>
        <dbReference type="ARBA" id="ARBA00023268"/>
    </source>
</evidence>
<dbReference type="SMART" id="SM01294">
    <property type="entry name" value="PKS_PP_betabranch"/>
    <property type="match status" value="3"/>
</dbReference>
<evidence type="ECO:0000256" key="9">
    <source>
        <dbReference type="SAM" id="MobiDB-lite"/>
    </source>
</evidence>
<feature type="region of interest" description="Disordered" evidence="9">
    <location>
        <begin position="1123"/>
        <end position="1142"/>
    </location>
</feature>
<dbReference type="InterPro" id="IPR018201">
    <property type="entry name" value="Ketoacyl_synth_AS"/>
</dbReference>
<feature type="region of interest" description="C-terminal hotdog fold" evidence="8">
    <location>
        <begin position="2867"/>
        <end position="3007"/>
    </location>
</feature>
<keyword evidence="7" id="KW-0012">Acyltransferase</keyword>
<evidence type="ECO:0000259" key="12">
    <source>
        <dbReference type="PROSITE" id="PS52019"/>
    </source>
</evidence>
<evidence type="ECO:0000313" key="14">
    <source>
        <dbReference type="Proteomes" id="UP000632849"/>
    </source>
</evidence>
<dbReference type="Pfam" id="PF02801">
    <property type="entry name" value="Ketoacyl-synt_C"/>
    <property type="match status" value="2"/>
</dbReference>
<dbReference type="InterPro" id="IPR016039">
    <property type="entry name" value="Thiolase-like"/>
</dbReference>
<sequence length="3648" mass="378186">MSESENVVTGTGSTSEQGNSTLARHLAGRRPAEQLRAAFAVVEQQVLATLRHAGAQVPRAVEGGRPFLEIGFDSLAAVDLHARLVAATGLDLPVTLAYDHPTPLALAGHLRSTALGLTAQEVTAERAGDDDDPIVVIGVGCRFPGGVASPEDLWELVRGEAEVLSEFPRDRGWDVDGMYDPDPDATGKSYVREGGFLTEATLFDADFFGISPREAISMDPQQRQVLETAWEALERAGIAPDSLRGGRTGVFVGAEVHDYGVRIQEAPEGLEGYLMTGNTPSVISGRLSYLLGLEGPAVTLDTACSGSLVALHLAAHSLRQGESSLALAGGVTVMGSPGMFAAFSRQRGLAADGRCKPFAAAADGTGFAEGVGMFVLERLSDARRNNHRVLAVIRSTAVNQDGASNGLTAPNGPSQQRLIRQALANAGLAAADVDAMEAHGTGTTLGDPIEAQAILATYGQDRPEDRPLWLGSIKSNLGHTQAAGGAASVIKLIMGMRHGTLPKTLHVDAPTPHVDWTTGHVRLLTEATPWQPAEGRPRRAAVSAFGISGTNAHLIIEEPPAEQAAPATEPEAPAAGVPTPWAVSGRGTEALRAQAARLAAFAAGSAEPPAAIGHALVATRSPHDDRAVVLAEDRDSFVAALGALAEGVPVDAVVTGRAQPGLLAFLFTGQGAQRLAMGRELYDAFPVFADALDDAADLLDLQLDTPLLDVVFAEPGTPEAALLDGTAYTQPALFAVEVALYRLAESLGLRPDYLAGHSVGEIAAAHVAGVFSLEDACLLVAARGRLMQELPAGGVMAAVRASEADVLPLLAGREHEVGIAAVNGPASLVLSGTGDAVDDLTAALADRGITAKRLTVSHAFHSPLMEPMLDEFRRVASALRARTPETPVVSNVTGTLVTGDELADPEYWVRHVRQAVRFADGVRALEGAGVTTYLELGPDGVLTAMAQPCLQDPDAALLTTVLRKDRPEARQFLTAVAQAYTRGHEVDWEGLFPAREEPLPELPTYAFQRRRYWLEPAGSATDPAAVGQLPVDHPFLGAGVQLPGSDSVVLTGRLDLGTSPWLADHAIRGRVLLPGTAFVELAVHAGDHVGHETLEELTLHAPLGLPEHGGVSVQVLVGPADASDRRTVSVHSRPDGASADTPWTRHAEGVLAPATAPHDPDGLTAWPPRDATPLDVSGAYARMVEQGYDYGPVFQGLRAAWRRGDEVYAEIGLPDGERAAAAGFGLHPALLDAALQAADLPFQTGAGGTDDTDATLLPFAWNDVTLHANGADALRVRITVTSREQASLFLADGTGLPVMTVGSMVARPVTAAQLETANPGADPLYAPVHKELAAEPAASPAAAFGTDAVIVPIDGADLRATLAHVLTLLQETVDRDGSGPTAFVLVPGPDADPVVTGAVLGLVRAAQAENPDRLVLVEWDGADASLHILPSGEPEVVLRGGGVLVPRLARVSAGVREVSFDGAGTVLVTGGTGGLGAVVARHLVAEHGVRHLLLVSRRGLEAPGAVDLVEELASLGAESVVVESVDVSEREALAEVLGRIPSGRPLSAVVHTAGVVDDGVLSSLTPERLDGVLRPKADAARHLDELTRGMDLSAFVLFSSMAGTLDGAGQGNYAAANGYLDALARRRVSEGLPALSLAWGLWDTGAGMGGKLTRADIDRLNSSGMIGLDAAESLALFDAALTSDVPVAAPVRLHPADLRARPGGVPALLRDLVRAPGRRAAAAGPTTTADTPIAQRLAGLPADERTRALLDLVRTHVAAVLHHESGSAIDPKRAFTEIGFDSLSAVDLRNRLNAETGLRLPATLVFDYPTPQALADHIKETVLGAETPAAENPPAVTVSDDEPIAIVGMSCRFPGDVRNPEELWELLAAGRDGISRFPANRGWDVQGLYDPEPGTPGKTYSDEGGFLHDAADFDAQFFGISPREALATDPQQRLLLEASWEAIERAGIDPSSLKGSQTGVFAGVMYHDYASRLGGQVPEDLETYLGNGSLGSVVSGRVAYALGLEGPAVSVDTACSSSLVALHWAIQALRRGECSLALAGGVTVMATPETFVDFSRQRGLAADGRCKAFAEAADGTGWGEGVGVLVVERLSDARAKGHQVLAVVRGSAVNQDGASNGLTAPNGPSQQRVIRAALADAGLSAADVDAVEAHGTGTRLGDPIEAQALLATYGQERPEGRPLWLGSVKSNLGHTQAAAGVAGVIKMVQAMRNGLLPKTLHVDAPSSHVDWSAGEVELLTESRPWEASGTAPRRAGVSSFGISGTNAHVIIEEAPSAEAEVTAGEWPSGVPVPWIVSGSTPTALRAQADQLRAFASATAPSPVDLGHALATTRAVLDHRAVVLGSGLDALTEGLGGMEPGRRLEGQLAFLFTGQGAQRVGMAEGLAAAFPVFATALDEVSELLDGQGAFERPLREVIKGSGELLNQTVYTQPALFAVEVALFRLVESLGVRPDYLAGHSVGEIAAAHVAGVFSLEDACHLVVARGRLMQALPSGGVMVAVRAAEADVLPLLAGREAEVGIAAVNGPSSTVISGAEAAVEKVVAVLEEKGIGAVRLSVSHAFHSPLMDPMLEEFRQVVRGLAYAEPRIAVVSNVTGRLAEASDLTDPEYWVRHVRQAVRFADGVRALEGAGVTSYLELGPDGILTAMAQASLEEPDNALLVPALRRERDEPTTFLTALGALFEAGVDVDWAALFAGTGARRVDLPTYAFQHEHYWLDAVAAPGDAASLGQAATEHPFLGAAIELPDSAGYLLTGRVGLDTHPWLADHTVAGAVLLPGTAFVDMAIRAARHKGQTHLEELTLQSPLVLPEHGGVQIRVTVGDPDEGGRWPFSVHSREEGAPADRAWSLHATGALTDAAPHAPAGLGVWPPKGAVAVDLDGVYGELAAAGLAYGPVFQGLRAAWKRNGEVFAEVTLPEASHGAAATFALHPALLDSALHATELLDNSRRGTEGASLPFAWTDVFLHAEGVTALRVKVSSAAPDESSLVIADSAGLPVMSVGSMVARPLSAAQIAAAGRTDGAGALYRTEWTGVSVDPAAVLEGRWALVGPGSYAWAAEWGVETADGLDAVAGAGVVLVPVGGGGLRDELARVLGLLQGWLADGRYEGGRLVVVTESGTDDLVDGAVTGLVRAAQAENPDRIVLVRSDGSDASLRALPAAVASGEPELSLHGGEVRAPRLAPAQAGVREVSFGGAGTVLVTGGTGGLGAVVARHLVAEHGVRHLLLVSRRGLEAPGAPGLVGELASLGAESVVVESVDVSEREALAEVLGRIPAGRPLSAVVHTAGVVDDGVLSSLTPERLEVVLRPKADAARHLDELTRGMDLSAFVLFSSMAGTLDGAGQGNYAAANGYLDALARRRVAEGLPALSLAWGLWDTGAGMGGKLTRADVHRINASGVVGLSEEDSLALLDAALTAEEAVLMPVRLDPAGLRGRTGGVPALLRGLVAPDAARPARQAREARAAAAPAADESLEQQLSGLAEDEQLHLLQNLVCAHVAAVLGHVSAATVDPARSFQEVGFDSLTAIELRNRLNKATGQRLPATLIFDYPSPVALSKYLLAELLPGIPEAAAPAGGLDEETFRRALDALTLARVSEAGLLDSLLALAAPEGAAGTPRTETGTDAGPDSGPDTAADQSETIMAMDVEALLAEAARRSDSE</sequence>
<comment type="pathway">
    <text evidence="1">Antibiotic biosynthesis.</text>
</comment>
<dbReference type="InterPro" id="IPR049552">
    <property type="entry name" value="PKS_DH_N"/>
</dbReference>
<keyword evidence="4" id="KW-0808">Transferase</keyword>
<evidence type="ECO:0000256" key="7">
    <source>
        <dbReference type="ARBA" id="ARBA00023315"/>
    </source>
</evidence>
<dbReference type="InterPro" id="IPR001227">
    <property type="entry name" value="Ac_transferase_dom_sf"/>
</dbReference>
<proteinExistence type="predicted"/>
<dbReference type="GO" id="GO:0006633">
    <property type="term" value="P:fatty acid biosynthetic process"/>
    <property type="evidence" value="ECO:0007669"/>
    <property type="project" value="InterPro"/>
</dbReference>
<dbReference type="SUPFAM" id="SSF52151">
    <property type="entry name" value="FabD/lysophospholipase-like"/>
    <property type="match status" value="2"/>
</dbReference>
<dbReference type="InterPro" id="IPR006162">
    <property type="entry name" value="Ppantetheine_attach_site"/>
</dbReference>
<dbReference type="SMART" id="SM00826">
    <property type="entry name" value="PKS_DH"/>
    <property type="match status" value="2"/>
</dbReference>
<dbReference type="InterPro" id="IPR055123">
    <property type="entry name" value="SpnB-like_Rossmann"/>
</dbReference>
<protein>
    <submittedName>
        <fullName evidence="13">Polyketide synthase</fullName>
    </submittedName>
</protein>
<organism evidence="13 14">
    <name type="scientific">Streptomyces filamentosus</name>
    <name type="common">Streptomyces roseosporus</name>
    <dbReference type="NCBI Taxonomy" id="67294"/>
    <lineage>
        <taxon>Bacteria</taxon>
        <taxon>Bacillati</taxon>
        <taxon>Actinomycetota</taxon>
        <taxon>Actinomycetes</taxon>
        <taxon>Kitasatosporales</taxon>
        <taxon>Streptomycetaceae</taxon>
        <taxon>Streptomyces</taxon>
    </lineage>
</organism>
<feature type="active site" description="Proton acceptor; for dehydratase activity" evidence="8">
    <location>
        <position position="1065"/>
    </location>
</feature>
<dbReference type="EMBL" id="BNBE01000001">
    <property type="protein sequence ID" value="GHF79014.1"/>
    <property type="molecule type" value="Genomic_DNA"/>
</dbReference>
<dbReference type="FunFam" id="3.40.366.10:FF:000002">
    <property type="entry name" value="Probable polyketide synthase 2"/>
    <property type="match status" value="2"/>
</dbReference>
<dbReference type="SUPFAM" id="SSF55048">
    <property type="entry name" value="Probable ACP-binding domain of malonyl-CoA ACP transacylase"/>
    <property type="match status" value="2"/>
</dbReference>
<evidence type="ECO:0000256" key="2">
    <source>
        <dbReference type="ARBA" id="ARBA00022450"/>
    </source>
</evidence>
<dbReference type="SUPFAM" id="SSF51735">
    <property type="entry name" value="NAD(P)-binding Rossmann-fold domains"/>
    <property type="match status" value="4"/>
</dbReference>
<dbReference type="InterPro" id="IPR032821">
    <property type="entry name" value="PKS_assoc"/>
</dbReference>
<feature type="domain" description="Carrier" evidence="10">
    <location>
        <begin position="3477"/>
        <end position="3552"/>
    </location>
</feature>
<dbReference type="Pfam" id="PF00698">
    <property type="entry name" value="Acyl_transf_1"/>
    <property type="match status" value="2"/>
</dbReference>
<feature type="region of interest" description="N-terminal hotdog fold" evidence="8">
    <location>
        <begin position="2730"/>
        <end position="2855"/>
    </location>
</feature>
<dbReference type="Pfam" id="PF08659">
    <property type="entry name" value="KR"/>
    <property type="match status" value="2"/>
</dbReference>
<dbReference type="InterPro" id="IPR049900">
    <property type="entry name" value="PKS_mFAS_DH"/>
</dbReference>
<dbReference type="InterPro" id="IPR014031">
    <property type="entry name" value="Ketoacyl_synth_C"/>
</dbReference>
<dbReference type="InterPro" id="IPR013968">
    <property type="entry name" value="PKS_KR"/>
</dbReference>
<evidence type="ECO:0000256" key="1">
    <source>
        <dbReference type="ARBA" id="ARBA00004792"/>
    </source>
</evidence>
<feature type="active site" description="Proton donor; for dehydratase activity" evidence="8">
    <location>
        <position position="2928"/>
    </location>
</feature>
<dbReference type="Proteomes" id="UP000632849">
    <property type="component" value="Unassembled WGS sequence"/>
</dbReference>
<feature type="region of interest" description="C-terminal hotdog fold" evidence="8">
    <location>
        <begin position="1171"/>
        <end position="1315"/>
    </location>
</feature>